<feature type="domain" description="C2H2-type" evidence="11">
    <location>
        <begin position="250"/>
        <end position="280"/>
    </location>
</feature>
<dbReference type="PROSITE" id="PS00028">
    <property type="entry name" value="ZINC_FINGER_C2H2_1"/>
    <property type="match status" value="7"/>
</dbReference>
<evidence type="ECO:0000256" key="8">
    <source>
        <dbReference type="ARBA" id="ARBA00023242"/>
    </source>
</evidence>
<keyword evidence="3" id="KW-0677">Repeat</keyword>
<feature type="domain" description="C2H2-type" evidence="11">
    <location>
        <begin position="64"/>
        <end position="91"/>
    </location>
</feature>
<accession>A0AAD3XKL5</accession>
<feature type="domain" description="C2H2-type" evidence="11">
    <location>
        <begin position="161"/>
        <end position="190"/>
    </location>
</feature>
<evidence type="ECO:0000256" key="9">
    <source>
        <dbReference type="PROSITE-ProRule" id="PRU00042"/>
    </source>
</evidence>
<evidence type="ECO:0000259" key="11">
    <source>
        <dbReference type="PROSITE" id="PS50157"/>
    </source>
</evidence>
<dbReference type="SUPFAM" id="SSF57667">
    <property type="entry name" value="beta-beta-alpha zinc fingers"/>
    <property type="match status" value="4"/>
</dbReference>
<keyword evidence="2" id="KW-0479">Metal-binding</keyword>
<dbReference type="Pfam" id="PF00096">
    <property type="entry name" value="zf-C2H2"/>
    <property type="match status" value="4"/>
</dbReference>
<dbReference type="SMART" id="SM00355">
    <property type="entry name" value="ZnF_C2H2"/>
    <property type="match status" value="9"/>
</dbReference>
<protein>
    <recommendedName>
        <fullName evidence="11">C2H2-type domain-containing protein</fullName>
    </recommendedName>
</protein>
<sequence>MGNDGKGDTGGTIFRDIRRYYCQYCGICRSKRCLITSHILSHHQEEMKEQEIDGFEEKEGLKPNVCQDCGASFNKPAYLRQHMQSHSLERPFVCPVDGCKTSYRRKDHLNRHLLVHQGKFFKCPFENCNLKFSIQGNMKRHLKEIHDRKPHVSEIDGQKKFICQEMGCGKEFTFKSKLRKHEDSHVKLESVEAFCADPCCMKPFTNMKCLKAHIQACHLHVICEVCGSRQLRKNIKRHLCSHQGCSLERIKCSFKDCNHTFTNKSNLQQHINSVHLELRPFVCGVPGCGMRFPFKHVRDKHEKSTSHVYVHGDLEEFDEHLRSGPRVGEKGSARMLKCLPEKGSPHQANQAMLGMTALVTYLGCFLLMMIAFHELDPHQPSTPVI</sequence>
<dbReference type="PROSITE" id="PS50157">
    <property type="entry name" value="ZINC_FINGER_C2H2_2"/>
    <property type="match status" value="5"/>
</dbReference>
<reference evidence="12" key="1">
    <citation type="submission" date="2023-05" db="EMBL/GenBank/DDBJ databases">
        <title>Nepenthes gracilis genome sequencing.</title>
        <authorList>
            <person name="Fukushima K."/>
        </authorList>
    </citation>
    <scope>NUCLEOTIDE SEQUENCE</scope>
    <source>
        <strain evidence="12">SING2019-196</strain>
    </source>
</reference>
<keyword evidence="13" id="KW-1185">Reference proteome</keyword>
<dbReference type="FunFam" id="3.30.160.60:FF:000100">
    <property type="entry name" value="Zinc finger 45-like"/>
    <property type="match status" value="1"/>
</dbReference>
<keyword evidence="10" id="KW-0812">Transmembrane</keyword>
<evidence type="ECO:0000313" key="12">
    <source>
        <dbReference type="EMBL" id="GMH08097.1"/>
    </source>
</evidence>
<keyword evidence="6" id="KW-0805">Transcription regulation</keyword>
<gene>
    <name evidence="12" type="ORF">Nepgr_009937</name>
</gene>
<proteinExistence type="predicted"/>
<dbReference type="GO" id="GO:0005730">
    <property type="term" value="C:nucleolus"/>
    <property type="evidence" value="ECO:0007669"/>
    <property type="project" value="TreeGrafter"/>
</dbReference>
<keyword evidence="10" id="KW-0472">Membrane</keyword>
<evidence type="ECO:0000256" key="1">
    <source>
        <dbReference type="ARBA" id="ARBA00004123"/>
    </source>
</evidence>
<dbReference type="EMBL" id="BSYO01000008">
    <property type="protein sequence ID" value="GMH08097.1"/>
    <property type="molecule type" value="Genomic_DNA"/>
</dbReference>
<keyword evidence="10" id="KW-1133">Transmembrane helix</keyword>
<dbReference type="GO" id="GO:0008270">
    <property type="term" value="F:zinc ion binding"/>
    <property type="evidence" value="ECO:0007669"/>
    <property type="project" value="UniProtKB-KW"/>
</dbReference>
<comment type="caution">
    <text evidence="12">The sequence shown here is derived from an EMBL/GenBank/DDBJ whole genome shotgun (WGS) entry which is preliminary data.</text>
</comment>
<keyword evidence="8" id="KW-0539">Nucleus</keyword>
<evidence type="ECO:0000313" key="13">
    <source>
        <dbReference type="Proteomes" id="UP001279734"/>
    </source>
</evidence>
<keyword evidence="4 9" id="KW-0863">Zinc-finger</keyword>
<evidence type="ECO:0000256" key="7">
    <source>
        <dbReference type="ARBA" id="ARBA00023163"/>
    </source>
</evidence>
<comment type="subcellular location">
    <subcellularLocation>
        <location evidence="1">Nucleus</location>
    </subcellularLocation>
</comment>
<dbReference type="Gene3D" id="3.30.160.60">
    <property type="entry name" value="Classic Zinc Finger"/>
    <property type="match status" value="5"/>
</dbReference>
<dbReference type="Proteomes" id="UP001279734">
    <property type="component" value="Unassembled WGS sequence"/>
</dbReference>
<keyword evidence="5" id="KW-0862">Zinc</keyword>
<keyword evidence="7" id="KW-0804">Transcription</keyword>
<dbReference type="InterPro" id="IPR013087">
    <property type="entry name" value="Znf_C2H2_type"/>
</dbReference>
<evidence type="ECO:0000256" key="5">
    <source>
        <dbReference type="ARBA" id="ARBA00022833"/>
    </source>
</evidence>
<dbReference type="InterPro" id="IPR036236">
    <property type="entry name" value="Znf_C2H2_sf"/>
</dbReference>
<dbReference type="GO" id="GO:0003700">
    <property type="term" value="F:DNA-binding transcription factor activity"/>
    <property type="evidence" value="ECO:0007669"/>
    <property type="project" value="TreeGrafter"/>
</dbReference>
<feature type="domain" description="C2H2-type" evidence="11">
    <location>
        <begin position="92"/>
        <end position="121"/>
    </location>
</feature>
<evidence type="ECO:0000256" key="2">
    <source>
        <dbReference type="ARBA" id="ARBA00022723"/>
    </source>
</evidence>
<name>A0AAD3XKL5_NEPGR</name>
<dbReference type="GO" id="GO:0080084">
    <property type="term" value="F:5S rDNA binding"/>
    <property type="evidence" value="ECO:0007669"/>
    <property type="project" value="TreeGrafter"/>
</dbReference>
<feature type="domain" description="C2H2-type" evidence="11">
    <location>
        <begin position="121"/>
        <end position="151"/>
    </location>
</feature>
<dbReference type="AlphaFoldDB" id="A0AAD3XKL5"/>
<evidence type="ECO:0000256" key="6">
    <source>
        <dbReference type="ARBA" id="ARBA00023015"/>
    </source>
</evidence>
<feature type="transmembrane region" description="Helical" evidence="10">
    <location>
        <begin position="351"/>
        <end position="372"/>
    </location>
</feature>
<dbReference type="PANTHER" id="PTHR46179">
    <property type="entry name" value="ZINC FINGER PROTEIN"/>
    <property type="match status" value="1"/>
</dbReference>
<dbReference type="GO" id="GO:0006357">
    <property type="term" value="P:regulation of transcription by RNA polymerase II"/>
    <property type="evidence" value="ECO:0007669"/>
    <property type="project" value="TreeGrafter"/>
</dbReference>
<organism evidence="12 13">
    <name type="scientific">Nepenthes gracilis</name>
    <name type="common">Slender pitcher plant</name>
    <dbReference type="NCBI Taxonomy" id="150966"/>
    <lineage>
        <taxon>Eukaryota</taxon>
        <taxon>Viridiplantae</taxon>
        <taxon>Streptophyta</taxon>
        <taxon>Embryophyta</taxon>
        <taxon>Tracheophyta</taxon>
        <taxon>Spermatophyta</taxon>
        <taxon>Magnoliopsida</taxon>
        <taxon>eudicotyledons</taxon>
        <taxon>Gunneridae</taxon>
        <taxon>Pentapetalae</taxon>
        <taxon>Caryophyllales</taxon>
        <taxon>Nepenthaceae</taxon>
        <taxon>Nepenthes</taxon>
    </lineage>
</organism>
<evidence type="ECO:0000256" key="3">
    <source>
        <dbReference type="ARBA" id="ARBA00022737"/>
    </source>
</evidence>
<evidence type="ECO:0000256" key="4">
    <source>
        <dbReference type="ARBA" id="ARBA00022771"/>
    </source>
</evidence>
<dbReference type="PANTHER" id="PTHR46179:SF13">
    <property type="entry name" value="C2H2-TYPE DOMAIN-CONTAINING PROTEIN"/>
    <property type="match status" value="1"/>
</dbReference>
<dbReference type="InterPro" id="IPR051061">
    <property type="entry name" value="Zinc_finger_trans_reg"/>
</dbReference>
<evidence type="ECO:0000256" key="10">
    <source>
        <dbReference type="SAM" id="Phobius"/>
    </source>
</evidence>